<reference evidence="1" key="2">
    <citation type="journal article" date="2012" name="PLoS ONE">
        <title>A Deeply Branching Thermophilic Bacterium with an Ancient Acetyl-CoA Pathway Dominates a Subsurface Ecosystem.</title>
        <authorList>
            <person name="Takami H."/>
            <person name="Noguchi H."/>
            <person name="Takaki Y."/>
            <person name="Uchiyama I."/>
            <person name="Toyoda A."/>
            <person name="Nishi S."/>
            <person name="Chee G.-J."/>
            <person name="Arai W."/>
            <person name="Nunoura T."/>
            <person name="Itoh T."/>
            <person name="Hattori M."/>
            <person name="Takai K."/>
        </authorList>
    </citation>
    <scope>NUCLEOTIDE SEQUENCE</scope>
</reference>
<accession>H5SDC7</accession>
<sequence>MLLLMPARGAVSALAESGVFIRTGIFNSADGARRLSREKLDLISASLERVTGWRGIHFEDDAVLCLRETRESGTGSATARALVLKAMRTTAITLEDHSRSLRIAFAAIRRDALYHLTSGKAIPTFTLLLDFDDFQYLAGHPEALAAFDLGFVLLHELVHAVEDRRDPIGRRGASEPGDCETIVNEVRRELGLPVRTHYHSERVIPSLLSDFSLGRLRFERVVERAGKPRIEVYFVQWPKNFVIR</sequence>
<evidence type="ECO:0000313" key="1">
    <source>
        <dbReference type="EMBL" id="BAL54163.1"/>
    </source>
</evidence>
<proteinExistence type="predicted"/>
<name>H5SDC7_9BACT</name>
<gene>
    <name evidence="1" type="ORF">HGMM_F13B08C21</name>
</gene>
<evidence type="ECO:0008006" key="2">
    <source>
        <dbReference type="Google" id="ProtNLM"/>
    </source>
</evidence>
<reference evidence="1" key="1">
    <citation type="journal article" date="2005" name="Environ. Microbiol.">
        <title>Genetic and functional properties of uncultivated thermophilic crenarchaeotes from a subsurface gold mine as revealed by analysis of genome fragments.</title>
        <authorList>
            <person name="Nunoura T."/>
            <person name="Hirayama H."/>
            <person name="Takami H."/>
            <person name="Oida H."/>
            <person name="Nishi S."/>
            <person name="Shimamura S."/>
            <person name="Suzuki Y."/>
            <person name="Inagaki F."/>
            <person name="Takai K."/>
            <person name="Nealson K.H."/>
            <person name="Horikoshi K."/>
        </authorList>
    </citation>
    <scope>NUCLEOTIDE SEQUENCE</scope>
</reference>
<dbReference type="AlphaFoldDB" id="H5SDC7"/>
<dbReference type="EMBL" id="AP011679">
    <property type="protein sequence ID" value="BAL54163.1"/>
    <property type="molecule type" value="Genomic_DNA"/>
</dbReference>
<protein>
    <recommendedName>
        <fullName evidence="2">Metallopeptidase</fullName>
    </recommendedName>
</protein>
<organism evidence="1">
    <name type="scientific">uncultured Acidobacteriota bacterium</name>
    <dbReference type="NCBI Taxonomy" id="171953"/>
    <lineage>
        <taxon>Bacteria</taxon>
        <taxon>Pseudomonadati</taxon>
        <taxon>Acidobacteriota</taxon>
        <taxon>environmental samples</taxon>
    </lineage>
</organism>